<gene>
    <name evidence="14" type="ORF">BV898_04078</name>
</gene>
<organism evidence="14 15">
    <name type="scientific">Hypsibius exemplaris</name>
    <name type="common">Freshwater tardigrade</name>
    <dbReference type="NCBI Taxonomy" id="2072580"/>
    <lineage>
        <taxon>Eukaryota</taxon>
        <taxon>Metazoa</taxon>
        <taxon>Ecdysozoa</taxon>
        <taxon>Tardigrada</taxon>
        <taxon>Eutardigrada</taxon>
        <taxon>Parachela</taxon>
        <taxon>Hypsibioidea</taxon>
        <taxon>Hypsibiidae</taxon>
        <taxon>Hypsibius</taxon>
    </lineage>
</organism>
<evidence type="ECO:0000256" key="2">
    <source>
        <dbReference type="ARBA" id="ARBA00010522"/>
    </source>
</evidence>
<keyword evidence="6" id="KW-1015">Disulfide bond</keyword>
<keyword evidence="15" id="KW-1185">Reference proteome</keyword>
<comment type="function">
    <text evidence="12">Bifunctional regulator of neuronal activity in the mushroom body, and possibly other regions of the brain, that acts as a signaling molecule required for homeostatic regulation of sleep under normal conditions and after sleep deprivation. Reduces neuronal excitability by enhancing Sh/shaker K(+) channel activity; possibly by stabilizing Sh/shaker to increase protein levels, accelerating its activation kinetics, slowing C-type inactivation and enhancing recovery from inactivation. Specifically affects the A-type K(+) current. Antagonizes nicotinic acetylcholine receptors (nAChRs) to reduce synaptic transmission, possibly by preventing their localization to the cell surface. Required for regulation of neuromuscular excitability and plasticity at neuromuscular junctions.</text>
</comment>
<evidence type="ECO:0000256" key="4">
    <source>
        <dbReference type="ARBA" id="ARBA00022729"/>
    </source>
</evidence>
<keyword evidence="3" id="KW-0472">Membrane</keyword>
<dbReference type="InterPro" id="IPR031424">
    <property type="entry name" value="QVR-like"/>
</dbReference>
<name>A0A1W0X3H7_HYPEX</name>
<dbReference type="EMBL" id="MTYJ01000020">
    <property type="protein sequence ID" value="OQV21864.1"/>
    <property type="molecule type" value="Genomic_DNA"/>
</dbReference>
<comment type="similarity">
    <text evidence="2">Belongs to the quiver family.</text>
</comment>
<keyword evidence="5" id="KW-0090">Biological rhythms</keyword>
<dbReference type="Proteomes" id="UP000192578">
    <property type="component" value="Unassembled WGS sequence"/>
</dbReference>
<keyword evidence="4" id="KW-0732">Signal</keyword>
<dbReference type="CDD" id="cd23595">
    <property type="entry name" value="TFP_LU_ECD_Qvr"/>
    <property type="match status" value="1"/>
</dbReference>
<dbReference type="GO" id="GO:0032222">
    <property type="term" value="P:regulation of synaptic transmission, cholinergic"/>
    <property type="evidence" value="ECO:0007669"/>
    <property type="project" value="InterPro"/>
</dbReference>
<dbReference type="AlphaFoldDB" id="A0A1W0X3H7"/>
<evidence type="ECO:0000256" key="7">
    <source>
        <dbReference type="ARBA" id="ARBA00023180"/>
    </source>
</evidence>
<dbReference type="InterPro" id="IPR050975">
    <property type="entry name" value="Sleep_regulator"/>
</dbReference>
<comment type="caution">
    <text evidence="14">The sequence shown here is derived from an EMBL/GenBank/DDBJ whole genome shotgun (WGS) entry which is preliminary data.</text>
</comment>
<evidence type="ECO:0000256" key="10">
    <source>
        <dbReference type="ARBA" id="ARBA00044524"/>
    </source>
</evidence>
<dbReference type="GO" id="GO:0005886">
    <property type="term" value="C:plasma membrane"/>
    <property type="evidence" value="ECO:0007669"/>
    <property type="project" value="UniProtKB-SubCell"/>
</dbReference>
<sequence>MMVAPFLSGAGASHSKFSTYAETIGCYECKSTSHKSCRDPFNGTANVFPLEPCKGCCVKIVRHYNTEKESIWRTCTEKLEISNSLVHRDVCMDESNGQGHLCICSEDKCNAAASFPRPGFESASSPSSLLLLLLLTAFLSRILLLP</sequence>
<proteinExistence type="inferred from homology"/>
<dbReference type="Pfam" id="PF17064">
    <property type="entry name" value="QVR"/>
    <property type="match status" value="1"/>
</dbReference>
<dbReference type="PANTHER" id="PTHR33562">
    <property type="entry name" value="ATILLA, ISOFORM B-RELATED-RELATED"/>
    <property type="match status" value="1"/>
</dbReference>
<evidence type="ECO:0000256" key="9">
    <source>
        <dbReference type="ARBA" id="ARBA00044499"/>
    </source>
</evidence>
<dbReference type="GO" id="GO:0048511">
    <property type="term" value="P:rhythmic process"/>
    <property type="evidence" value="ECO:0007669"/>
    <property type="project" value="UniProtKB-KW"/>
</dbReference>
<evidence type="ECO:0000256" key="8">
    <source>
        <dbReference type="ARBA" id="ARBA00031037"/>
    </source>
</evidence>
<evidence type="ECO:0000256" key="1">
    <source>
        <dbReference type="ARBA" id="ARBA00004471"/>
    </source>
</evidence>
<dbReference type="OrthoDB" id="9991292at2759"/>
<evidence type="ECO:0000256" key="5">
    <source>
        <dbReference type="ARBA" id="ARBA00023108"/>
    </source>
</evidence>
<protein>
    <recommendedName>
        <fullName evidence="10">UPAR/Ly6 domain-containing protein qvr</fullName>
    </recommendedName>
    <alternativeName>
        <fullName evidence="11">Protein quiver</fullName>
    </alternativeName>
    <alternativeName>
        <fullName evidence="8">Protein sleepless</fullName>
    </alternativeName>
</protein>
<evidence type="ECO:0000313" key="14">
    <source>
        <dbReference type="EMBL" id="OQV21864.1"/>
    </source>
</evidence>
<reference evidence="15" key="1">
    <citation type="submission" date="2017-01" db="EMBL/GenBank/DDBJ databases">
        <title>Comparative genomics of anhydrobiosis in the tardigrade Hypsibius dujardini.</title>
        <authorList>
            <person name="Yoshida Y."/>
            <person name="Koutsovoulos G."/>
            <person name="Laetsch D."/>
            <person name="Stevens L."/>
            <person name="Kumar S."/>
            <person name="Horikawa D."/>
            <person name="Ishino K."/>
            <person name="Komine S."/>
            <person name="Tomita M."/>
            <person name="Blaxter M."/>
            <person name="Arakawa K."/>
        </authorList>
    </citation>
    <scope>NUCLEOTIDE SEQUENCE [LARGE SCALE GENOMIC DNA]</scope>
    <source>
        <strain evidence="15">Z151</strain>
    </source>
</reference>
<dbReference type="PANTHER" id="PTHR33562:SF31">
    <property type="entry name" value="PROTEIN QUIVER"/>
    <property type="match status" value="1"/>
</dbReference>
<evidence type="ECO:0000256" key="11">
    <source>
        <dbReference type="ARBA" id="ARBA00044561"/>
    </source>
</evidence>
<comment type="subcellular location">
    <subcellularLocation>
        <location evidence="1">Cell membrane</location>
        <topology evidence="1">Lipid-anchor</topology>
        <topology evidence="1">GPI-anchor</topology>
        <orientation evidence="1">Extracellular side</orientation>
    </subcellularLocation>
    <subcellularLocation>
        <location evidence="9">Membrane raft</location>
        <topology evidence="9">Lipid-anchor</topology>
        <topology evidence="9">GPI-anchor</topology>
        <orientation evidence="9">Extracellular side</orientation>
    </subcellularLocation>
</comment>
<evidence type="ECO:0000256" key="12">
    <source>
        <dbReference type="ARBA" id="ARBA00045788"/>
    </source>
</evidence>
<dbReference type="GO" id="GO:0045121">
    <property type="term" value="C:membrane raft"/>
    <property type="evidence" value="ECO:0007669"/>
    <property type="project" value="UniProtKB-SubCell"/>
</dbReference>
<evidence type="ECO:0000256" key="6">
    <source>
        <dbReference type="ARBA" id="ARBA00023157"/>
    </source>
</evidence>
<evidence type="ECO:0000256" key="13">
    <source>
        <dbReference type="ARBA" id="ARBA00046769"/>
    </source>
</evidence>
<keyword evidence="7" id="KW-0325">Glycoprotein</keyword>
<evidence type="ECO:0000256" key="3">
    <source>
        <dbReference type="ARBA" id="ARBA00022475"/>
    </source>
</evidence>
<dbReference type="GO" id="GO:0030431">
    <property type="term" value="P:sleep"/>
    <property type="evidence" value="ECO:0007669"/>
    <property type="project" value="InterPro"/>
</dbReference>
<evidence type="ECO:0000313" key="15">
    <source>
        <dbReference type="Proteomes" id="UP000192578"/>
    </source>
</evidence>
<keyword evidence="3" id="KW-1003">Cell membrane</keyword>
<accession>A0A1W0X3H7</accession>
<comment type="subunit">
    <text evidence="13">Interacts (via loop 2 of the three-fingered Ly-6 domain) with Sh/shaker; this interaction may stabilize both components of the complex and may be required for targeting or retention of Sh/shaker to neural cell projections. Interacts (via loop 2 of the three-fingered Ly-6 domain) with nAChRalpha3 and potentially other nicotinic acetylcholine receptors; this interaction is required for antagonism of nicotinic acetylcholine receptors.</text>
</comment>